<evidence type="ECO:0000313" key="3">
    <source>
        <dbReference type="Proteomes" id="UP001233172"/>
    </source>
</evidence>
<feature type="compositionally biased region" description="Polar residues" evidence="1">
    <location>
        <begin position="280"/>
        <end position="291"/>
    </location>
</feature>
<feature type="non-terminal residue" evidence="2">
    <location>
        <position position="1"/>
    </location>
</feature>
<evidence type="ECO:0000256" key="1">
    <source>
        <dbReference type="SAM" id="MobiDB-lite"/>
    </source>
</evidence>
<dbReference type="AlphaFoldDB" id="A0AAD8BSM6"/>
<proteinExistence type="predicted"/>
<dbReference type="EMBL" id="JASAOG010000044">
    <property type="protein sequence ID" value="KAK0059085.1"/>
    <property type="molecule type" value="Genomic_DNA"/>
</dbReference>
<reference evidence="2" key="1">
    <citation type="journal article" date="2023" name="PLoS Negl. Trop. Dis.">
        <title>A genome sequence for Biomphalaria pfeifferi, the major vector snail for the human-infecting parasite Schistosoma mansoni.</title>
        <authorList>
            <person name="Bu L."/>
            <person name="Lu L."/>
            <person name="Laidemitt M.R."/>
            <person name="Zhang S.M."/>
            <person name="Mutuku M."/>
            <person name="Mkoji G."/>
            <person name="Steinauer M."/>
            <person name="Loker E.S."/>
        </authorList>
    </citation>
    <scope>NUCLEOTIDE SEQUENCE</scope>
    <source>
        <strain evidence="2">KasaAsao</strain>
    </source>
</reference>
<evidence type="ECO:0000313" key="2">
    <source>
        <dbReference type="EMBL" id="KAK0059085.1"/>
    </source>
</evidence>
<keyword evidence="3" id="KW-1185">Reference proteome</keyword>
<reference evidence="2" key="2">
    <citation type="submission" date="2023-04" db="EMBL/GenBank/DDBJ databases">
        <authorList>
            <person name="Bu L."/>
            <person name="Lu L."/>
            <person name="Laidemitt M.R."/>
            <person name="Zhang S.M."/>
            <person name="Mutuku M."/>
            <person name="Mkoji G."/>
            <person name="Steinauer M."/>
            <person name="Loker E.S."/>
        </authorList>
    </citation>
    <scope>NUCLEOTIDE SEQUENCE</scope>
    <source>
        <strain evidence="2">KasaAsao</strain>
        <tissue evidence="2">Whole Snail</tissue>
    </source>
</reference>
<name>A0AAD8BSM6_BIOPF</name>
<dbReference type="Proteomes" id="UP001233172">
    <property type="component" value="Unassembled WGS sequence"/>
</dbReference>
<comment type="caution">
    <text evidence="2">The sequence shown here is derived from an EMBL/GenBank/DDBJ whole genome shotgun (WGS) entry which is preliminary data.</text>
</comment>
<accession>A0AAD8BSM6</accession>
<sequence length="325" mass="37025">LGAASFTITMPSGEKRPASADTMLLVLKPREENYKQVAAQMYGTENERLAYRKNRVIQMKLGTYLAEVCLQEKSAALILKNEEHRFLQKVSKRSTTPPSVRMLQELNRFMQKTFANTAEGKPVIRNVYSQPVDFKQSCFKDEELFSNNVHMHSDPNKLPSALSPRKRPVVLANKTFLKETVHKTDTLGLELHLPSIERTYKENQELHNYVATLDPSESLNDEVFHDVTAQLDFVLPNITDESSDLNVSELNDASSDVKHSSRKTTDVLKLIDQRLEETHPQLSKGNFSSKKTPLVRRNKTSELREHKAMDKIATNDMSQQINLTL</sequence>
<gene>
    <name evidence="2" type="ORF">Bpfe_011426</name>
</gene>
<organism evidence="2 3">
    <name type="scientific">Biomphalaria pfeifferi</name>
    <name type="common">Bloodfluke planorb</name>
    <name type="synonym">Freshwater snail</name>
    <dbReference type="NCBI Taxonomy" id="112525"/>
    <lineage>
        <taxon>Eukaryota</taxon>
        <taxon>Metazoa</taxon>
        <taxon>Spiralia</taxon>
        <taxon>Lophotrochozoa</taxon>
        <taxon>Mollusca</taxon>
        <taxon>Gastropoda</taxon>
        <taxon>Heterobranchia</taxon>
        <taxon>Euthyneura</taxon>
        <taxon>Panpulmonata</taxon>
        <taxon>Hygrophila</taxon>
        <taxon>Lymnaeoidea</taxon>
        <taxon>Planorbidae</taxon>
        <taxon>Biomphalaria</taxon>
    </lineage>
</organism>
<protein>
    <submittedName>
        <fullName evidence="2">Uncharacterized protein</fullName>
    </submittedName>
</protein>
<feature type="region of interest" description="Disordered" evidence="1">
    <location>
        <begin position="279"/>
        <end position="303"/>
    </location>
</feature>